<dbReference type="InterPro" id="IPR016162">
    <property type="entry name" value="Ald_DH_N"/>
</dbReference>
<keyword evidence="5" id="KW-0805">Transcription regulation</keyword>
<reference evidence="10 11" key="1">
    <citation type="submission" date="2018-01" db="EMBL/GenBank/DDBJ databases">
        <title>Genome sequence of a Cantenovulum-like bacteria.</title>
        <authorList>
            <person name="Tan W.R."/>
            <person name="Lau N.-S."/>
            <person name="Go F."/>
            <person name="Amirul A.-A.A."/>
        </authorList>
    </citation>
    <scope>NUCLEOTIDE SEQUENCE [LARGE SCALE GENOMIC DNA]</scope>
    <source>
        <strain evidence="10 11">CCB-QB4</strain>
    </source>
</reference>
<accession>A0A2S0VND7</accession>
<comment type="function">
    <text evidence="5">Oxidizes proline to glutamate for use as a carbon and nitrogen source.</text>
</comment>
<dbReference type="PANTHER" id="PTHR42862:SF1">
    <property type="entry name" value="DELTA-1-PYRROLINE-5-CARBOXYLATE DEHYDROGENASE 2, ISOFORM A-RELATED"/>
    <property type="match status" value="1"/>
</dbReference>
<dbReference type="InterPro" id="IPR016163">
    <property type="entry name" value="Ald_DH_C"/>
</dbReference>
<dbReference type="InterPro" id="IPR016161">
    <property type="entry name" value="Ald_DH/histidinol_DH"/>
</dbReference>
<protein>
    <recommendedName>
        <fullName evidence="5">Bifunctional protein PutA</fullName>
    </recommendedName>
    <domain>
        <recommendedName>
            <fullName evidence="5">Proline dehydrogenase</fullName>
            <ecNumber evidence="5">1.5.5.2</ecNumber>
        </recommendedName>
        <alternativeName>
            <fullName evidence="5">Proline oxidase</fullName>
        </alternativeName>
    </domain>
    <domain>
        <recommendedName>
            <fullName evidence="5">Delta-1-pyrroline-5-carboxylate dehydrogenase</fullName>
            <shortName evidence="5">P5C dehydrogenase</shortName>
            <ecNumber evidence="5">1.2.1.88</ecNumber>
        </recommendedName>
        <alternativeName>
            <fullName evidence="5">L-glutamate gamma-semialdehyde dehydrogenase</fullName>
        </alternativeName>
    </domain>
</protein>
<dbReference type="Pfam" id="PF00171">
    <property type="entry name" value="Aldedh"/>
    <property type="match status" value="1"/>
</dbReference>
<dbReference type="NCBIfam" id="NF008869">
    <property type="entry name" value="PRK11904.1"/>
    <property type="match status" value="1"/>
</dbReference>
<dbReference type="FunFam" id="3.40.309.10:FF:000005">
    <property type="entry name" value="1-pyrroline-5-carboxylate dehydrogenase 1"/>
    <property type="match status" value="1"/>
</dbReference>
<dbReference type="PROSITE" id="PS00070">
    <property type="entry name" value="ALDEHYDE_DEHYDR_CYS"/>
    <property type="match status" value="1"/>
</dbReference>
<keyword evidence="11" id="KW-1185">Reference proteome</keyword>
<dbReference type="Gene3D" id="3.20.20.220">
    <property type="match status" value="1"/>
</dbReference>
<keyword evidence="5" id="KW-0678">Repressor</keyword>
<comment type="cofactor">
    <cofactor evidence="5">
        <name>FAD</name>
        <dbReference type="ChEBI" id="CHEBI:57692"/>
    </cofactor>
</comment>
<dbReference type="GO" id="GO:0003700">
    <property type="term" value="F:DNA-binding transcription factor activity"/>
    <property type="evidence" value="ECO:0007669"/>
    <property type="project" value="InterPro"/>
</dbReference>
<dbReference type="InterPro" id="IPR024089">
    <property type="entry name" value="PRODH_PutA_dom_I/II"/>
</dbReference>
<keyword evidence="5" id="KW-0238">DNA-binding</keyword>
<dbReference type="AlphaFoldDB" id="A0A2S0VND7"/>
<dbReference type="CDD" id="cd07125">
    <property type="entry name" value="ALDH_PutA-P5CDH"/>
    <property type="match status" value="1"/>
</dbReference>
<dbReference type="SUPFAM" id="SSF51730">
    <property type="entry name" value="FAD-linked oxidoreductase"/>
    <property type="match status" value="1"/>
</dbReference>
<dbReference type="InterPro" id="IPR029041">
    <property type="entry name" value="FAD-linked_oxidoreductase-like"/>
</dbReference>
<dbReference type="Gene3D" id="1.20.5.460">
    <property type="entry name" value="Single helix bin"/>
    <property type="match status" value="1"/>
</dbReference>
<name>A0A2S0VND7_9ALTE</name>
<sequence length="1046" mass="115505">MINKLLSQADYLPDLAQLTQLIADTYCCDEQDFIKQIALPSQQNLALDEISLTCEKIITDLRQHQSVSGIAAFLQEYGLSNQEGLVLMGLAEALLRIPDAISAEALIEDRLSAADWTKHSQHSSSSLVNLTTWGLELGSKVTASHATANPLANMLKRLGKPVIKLALDTAVKLMANQFILSESVDKIGVNSRALQAKGYCFSYDMLGEAAMTQADATRYLKSYQHAIIAVANQQDAHISVKLSALHPKFQANNQQQVIEQLVPNLVKLLTLANQHGVAITLDAEEADRLELTLAVFKATFCQIATLNKTHFGLAVQAYSKRAIAVIAWLRELARSHYKVIPVRLVKGAYWDQEIKHSQQLAISDYPVFTQKAATDINYLACAQLLFQQSSQRWLYPQFATHNVHTLLCIIALAKQKRLNGQAAQFECQRLYGMGQAIYDLALNHPQQLGGETLEPFSCRIYAPIGDHKQLLPYLVRRLLENGANSSFVHQLLDDSISAQQLSLSPFGTLTQSKPLHKPRALFTDRLSAAGINLNLQHNQKYVTSHLAQFNNKQWQAASLVQGQNVTNDKSVNVFNPAFPLRKIGSYALCQESDVQQAFDFARANLSQWQHEALDQRCHKLHAFADKLQKNQFELMSLLICEAGKTWQDAIDEIKEAIDFCHYYAQQAKDTLLPCSLQGVTGEKNTLHLTGRGLFLCISPWNFPLAIFVGQIAAALVCGNSVIAKPSSHTNLIAFRTTQLAYEVGIPSFALQLLLIDGQQLTDWVLHKQSIDGLCFTGSNQTAHHIQQQLTLHQSAIVPYIAETGGQNCLIADSTALPEQIVKDVIHSAFTSCGQRCSALRVLYIQNEIAEEIEAMLIGALQTLKIDDPSLFSSDIGPCISQDAQQALISYIDSQRKLGRVVFQANKVQTSTGYYVPPTIIKINSVLALTKEHFGPILHIVHFQRSELEQIIADINQSQFGLTLGIHSRHQSTIEHICQTANVGNIYINRNQIGAVVGSQPFGGRGLSGTGPKAGGPHYLSRFVCEKTISNNTAAMGGNIELLMAKR</sequence>
<dbReference type="GO" id="GO:0003677">
    <property type="term" value="F:DNA binding"/>
    <property type="evidence" value="ECO:0007669"/>
    <property type="project" value="UniProtKB-KW"/>
</dbReference>
<comment type="catalytic activity">
    <reaction evidence="4 5">
        <text>L-glutamate 5-semialdehyde + NAD(+) + H2O = L-glutamate + NADH + 2 H(+)</text>
        <dbReference type="Rhea" id="RHEA:30235"/>
        <dbReference type="ChEBI" id="CHEBI:15377"/>
        <dbReference type="ChEBI" id="CHEBI:15378"/>
        <dbReference type="ChEBI" id="CHEBI:29985"/>
        <dbReference type="ChEBI" id="CHEBI:57540"/>
        <dbReference type="ChEBI" id="CHEBI:57945"/>
        <dbReference type="ChEBI" id="CHEBI:58066"/>
        <dbReference type="EC" id="1.2.1.88"/>
    </reaction>
</comment>
<feature type="active site" evidence="6">
    <location>
        <position position="802"/>
    </location>
</feature>
<keyword evidence="5" id="KW-0274">FAD</keyword>
<organism evidence="10 11">
    <name type="scientific">Saccharobesus litoralis</name>
    <dbReference type="NCBI Taxonomy" id="2172099"/>
    <lineage>
        <taxon>Bacteria</taxon>
        <taxon>Pseudomonadati</taxon>
        <taxon>Pseudomonadota</taxon>
        <taxon>Gammaproteobacteria</taxon>
        <taxon>Alteromonadales</taxon>
        <taxon>Alteromonadaceae</taxon>
        <taxon>Saccharobesus</taxon>
    </lineage>
</organism>
<dbReference type="Pfam" id="PF01619">
    <property type="entry name" value="Pro_dh"/>
    <property type="match status" value="1"/>
</dbReference>
<dbReference type="GO" id="GO:0009898">
    <property type="term" value="C:cytoplasmic side of plasma membrane"/>
    <property type="evidence" value="ECO:0007669"/>
    <property type="project" value="TreeGrafter"/>
</dbReference>
<evidence type="ECO:0000256" key="3">
    <source>
        <dbReference type="ARBA" id="ARBA00023027"/>
    </source>
</evidence>
<feature type="domain" description="Aldehyde dehydrogenase" evidence="7">
    <location>
        <begin position="568"/>
        <end position="1028"/>
    </location>
</feature>
<dbReference type="KEGG" id="cate:C2869_04475"/>
<dbReference type="Pfam" id="PF14850">
    <property type="entry name" value="Pro_dh-DNA_bdg"/>
    <property type="match status" value="1"/>
</dbReference>
<comment type="similarity">
    <text evidence="5">In the N-terminal section; belongs to the proline dehydrogenase family.</text>
</comment>
<dbReference type="OrthoDB" id="9812625at2"/>
<evidence type="ECO:0000313" key="11">
    <source>
        <dbReference type="Proteomes" id="UP000244441"/>
    </source>
</evidence>
<feature type="domain" description="Proline dehydrogenase PutA" evidence="9">
    <location>
        <begin position="70"/>
        <end position="178"/>
    </location>
</feature>
<dbReference type="PIRSF" id="PIRSF000197">
    <property type="entry name" value="Bifunct_PutA"/>
    <property type="match status" value="1"/>
</dbReference>
<evidence type="ECO:0000259" key="8">
    <source>
        <dbReference type="Pfam" id="PF01619"/>
    </source>
</evidence>
<keyword evidence="5" id="KW-0804">Transcription</keyword>
<evidence type="ECO:0000259" key="9">
    <source>
        <dbReference type="Pfam" id="PF14850"/>
    </source>
</evidence>
<feature type="domain" description="Proline dehydrogenase" evidence="8">
    <location>
        <begin position="191"/>
        <end position="490"/>
    </location>
</feature>
<dbReference type="NCBIfam" id="TIGR01238">
    <property type="entry name" value="D1pyr5carbox3"/>
    <property type="match status" value="1"/>
</dbReference>
<dbReference type="RefSeq" id="WP_108601813.1">
    <property type="nucleotide sequence ID" value="NZ_CP026604.1"/>
</dbReference>
<gene>
    <name evidence="10" type="ORF">C2869_04475</name>
</gene>
<comment type="similarity">
    <text evidence="5">In the C-terminal section; belongs to the aldehyde dehydrogenase family.</text>
</comment>
<evidence type="ECO:0000256" key="1">
    <source>
        <dbReference type="ARBA" id="ARBA00004786"/>
    </source>
</evidence>
<evidence type="ECO:0000256" key="4">
    <source>
        <dbReference type="ARBA" id="ARBA00048142"/>
    </source>
</evidence>
<comment type="catalytic activity">
    <reaction evidence="5">
        <text>L-proline + a quinone = (S)-1-pyrroline-5-carboxylate + a quinol + H(+)</text>
        <dbReference type="Rhea" id="RHEA:23784"/>
        <dbReference type="ChEBI" id="CHEBI:15378"/>
        <dbReference type="ChEBI" id="CHEBI:17388"/>
        <dbReference type="ChEBI" id="CHEBI:24646"/>
        <dbReference type="ChEBI" id="CHEBI:60039"/>
        <dbReference type="ChEBI" id="CHEBI:132124"/>
        <dbReference type="EC" id="1.5.5.2"/>
    </reaction>
</comment>
<dbReference type="GO" id="GO:0003842">
    <property type="term" value="F:L-glutamate gamma-semialdehyde dehydrogenase activity"/>
    <property type="evidence" value="ECO:0007669"/>
    <property type="project" value="UniProtKB-UniRule"/>
</dbReference>
<dbReference type="InterPro" id="IPR016160">
    <property type="entry name" value="Ald_DH_CS_CYS"/>
</dbReference>
<dbReference type="InterPro" id="IPR024082">
    <property type="entry name" value="PRODH_PutA_dom_II"/>
</dbReference>
<keyword evidence="2 5" id="KW-0560">Oxidoreductase</keyword>
<dbReference type="EC" id="1.5.5.2" evidence="5"/>
<keyword evidence="3 5" id="KW-0520">NAD</keyword>
<evidence type="ECO:0000313" key="10">
    <source>
        <dbReference type="EMBL" id="AWB65738.1"/>
    </source>
</evidence>
<dbReference type="InterPro" id="IPR025703">
    <property type="entry name" value="Bifunct_PutA"/>
</dbReference>
<dbReference type="EMBL" id="CP026604">
    <property type="protein sequence ID" value="AWB65738.1"/>
    <property type="molecule type" value="Genomic_DNA"/>
</dbReference>
<dbReference type="InterPro" id="IPR015590">
    <property type="entry name" value="Aldehyde_DH_dom"/>
</dbReference>
<dbReference type="EC" id="1.2.1.88" evidence="5"/>
<dbReference type="GO" id="GO:0010133">
    <property type="term" value="P:L-proline catabolic process to L-glutamate"/>
    <property type="evidence" value="ECO:0007669"/>
    <property type="project" value="UniProtKB-UniRule"/>
</dbReference>
<dbReference type="InterPro" id="IPR002872">
    <property type="entry name" value="Proline_DH_dom"/>
</dbReference>
<evidence type="ECO:0000256" key="2">
    <source>
        <dbReference type="ARBA" id="ARBA00023002"/>
    </source>
</evidence>
<feature type="active site" evidence="6">
    <location>
        <position position="836"/>
    </location>
</feature>
<comment type="pathway">
    <text evidence="5">Amino-acid degradation; L-proline degradation into L-glutamate; L-glutamate from L-proline: step 1/2.</text>
</comment>
<keyword evidence="5" id="KW-0285">Flavoprotein</keyword>
<comment type="pathway">
    <text evidence="1 5">Amino-acid degradation; L-proline degradation into L-glutamate; L-glutamate from L-proline: step 2/2.</text>
</comment>
<keyword evidence="5" id="KW-0642">Proline metabolism</keyword>
<dbReference type="UniPathway" id="UPA00261">
    <property type="reaction ID" value="UER00373"/>
</dbReference>
<evidence type="ECO:0000256" key="5">
    <source>
        <dbReference type="PIRNR" id="PIRNR000197"/>
    </source>
</evidence>
<evidence type="ECO:0000259" key="7">
    <source>
        <dbReference type="Pfam" id="PF00171"/>
    </source>
</evidence>
<dbReference type="Gene3D" id="3.40.605.10">
    <property type="entry name" value="Aldehyde Dehydrogenase, Chain A, domain 1"/>
    <property type="match status" value="1"/>
</dbReference>
<dbReference type="Proteomes" id="UP000244441">
    <property type="component" value="Chromosome"/>
</dbReference>
<evidence type="ECO:0000256" key="6">
    <source>
        <dbReference type="PIRSR" id="PIRSR000197-1"/>
    </source>
</evidence>
<dbReference type="GO" id="GO:0004657">
    <property type="term" value="F:proline dehydrogenase activity"/>
    <property type="evidence" value="ECO:0007669"/>
    <property type="project" value="UniProtKB-UniRule"/>
</dbReference>
<dbReference type="Gene3D" id="3.40.309.10">
    <property type="entry name" value="Aldehyde Dehydrogenase, Chain A, domain 2"/>
    <property type="match status" value="1"/>
</dbReference>
<dbReference type="SUPFAM" id="SSF53720">
    <property type="entry name" value="ALDH-like"/>
    <property type="match status" value="1"/>
</dbReference>
<dbReference type="InterPro" id="IPR050485">
    <property type="entry name" value="Proline_metab_enzyme"/>
</dbReference>
<dbReference type="InterPro" id="IPR005933">
    <property type="entry name" value="PutA_C"/>
</dbReference>
<dbReference type="SUPFAM" id="SSF81935">
    <property type="entry name" value="N-terminal domain of bifunctional PutA protein"/>
    <property type="match status" value="1"/>
</dbReference>
<proteinExistence type="inferred from homology"/>
<dbReference type="PANTHER" id="PTHR42862">
    <property type="entry name" value="DELTA-1-PYRROLINE-5-CARBOXYLATE DEHYDROGENASE 1, ISOFORM A-RELATED"/>
    <property type="match status" value="1"/>
</dbReference>